<evidence type="ECO:0000313" key="2">
    <source>
        <dbReference type="EMBL" id="RKQ13966.1"/>
    </source>
</evidence>
<organism evidence="2 3">
    <name type="scientific">Ureibacillus endophyticus</name>
    <dbReference type="NCBI Taxonomy" id="1978490"/>
    <lineage>
        <taxon>Bacteria</taxon>
        <taxon>Bacillati</taxon>
        <taxon>Bacillota</taxon>
        <taxon>Bacilli</taxon>
        <taxon>Bacillales</taxon>
        <taxon>Caryophanaceae</taxon>
        <taxon>Ureibacillus</taxon>
    </lineage>
</organism>
<accession>A0A494YUV8</accession>
<proteinExistence type="predicted"/>
<sequence>MQVETTNTIEKKVDELEIKFEGLKEIVAIYQHNIDNNITWFYASIAIVVAILLASLYFLIKNAVNAGIEKGIKEIDKKIIKIIKENPPYRHARGNTNVVDNQFLITGLEDFNLDVLVSLEVYNRDGKELSRNIQLENESITVKLMSYDPKEDGLTVYWNIVWRNGYEFL</sequence>
<keyword evidence="1" id="KW-0472">Membrane</keyword>
<dbReference type="AlphaFoldDB" id="A0A494YUV8"/>
<dbReference type="Proteomes" id="UP000272238">
    <property type="component" value="Unassembled WGS sequence"/>
</dbReference>
<keyword evidence="3" id="KW-1185">Reference proteome</keyword>
<dbReference type="EMBL" id="RBZN01000052">
    <property type="protein sequence ID" value="RKQ13966.1"/>
    <property type="molecule type" value="Genomic_DNA"/>
</dbReference>
<comment type="caution">
    <text evidence="2">The sequence shown here is derived from an EMBL/GenBank/DDBJ whole genome shotgun (WGS) entry which is preliminary data.</text>
</comment>
<gene>
    <name evidence="2" type="ORF">D8M03_14955</name>
</gene>
<evidence type="ECO:0000256" key="1">
    <source>
        <dbReference type="SAM" id="Phobius"/>
    </source>
</evidence>
<name>A0A494YUV8_9BACL</name>
<dbReference type="RefSeq" id="WP_121215626.1">
    <property type="nucleotide sequence ID" value="NZ_RBZN01000052.1"/>
</dbReference>
<protein>
    <submittedName>
        <fullName evidence="2">Uncharacterized protein</fullName>
    </submittedName>
</protein>
<feature type="transmembrane region" description="Helical" evidence="1">
    <location>
        <begin position="40"/>
        <end position="60"/>
    </location>
</feature>
<evidence type="ECO:0000313" key="3">
    <source>
        <dbReference type="Proteomes" id="UP000272238"/>
    </source>
</evidence>
<keyword evidence="1" id="KW-0812">Transmembrane</keyword>
<keyword evidence="1" id="KW-1133">Transmembrane helix</keyword>
<reference evidence="2 3" key="1">
    <citation type="journal article" date="2016" name="Antonie Van Leeuwenhoek">
        <title>Lysinibacillus endophyticus sp. nov., an indole-3-acetic acid producing endophytic bacterium isolated from corn root (Zea mays cv. Xinken-5).</title>
        <authorList>
            <person name="Yu J."/>
            <person name="Guan X."/>
            <person name="Liu C."/>
            <person name="Xiang W."/>
            <person name="Yu Z."/>
            <person name="Liu X."/>
            <person name="Wang G."/>
        </authorList>
    </citation>
    <scope>NUCLEOTIDE SEQUENCE [LARGE SCALE GENOMIC DNA]</scope>
    <source>
        <strain evidence="2 3">DSM 100506</strain>
    </source>
</reference>